<name>A0A2T6B6E7_9RHOB</name>
<dbReference type="InterPro" id="IPR006683">
    <property type="entry name" value="Thioestr_dom"/>
</dbReference>
<dbReference type="InterPro" id="IPR029069">
    <property type="entry name" value="HotDog_dom_sf"/>
</dbReference>
<evidence type="ECO:0000259" key="3">
    <source>
        <dbReference type="Pfam" id="PF03061"/>
    </source>
</evidence>
<dbReference type="GO" id="GO:0016289">
    <property type="term" value="F:acyl-CoA hydrolase activity"/>
    <property type="evidence" value="ECO:0007669"/>
    <property type="project" value="UniProtKB-ARBA"/>
</dbReference>
<dbReference type="SUPFAM" id="SSF54637">
    <property type="entry name" value="Thioesterase/thiol ester dehydrase-isomerase"/>
    <property type="match status" value="1"/>
</dbReference>
<feature type="domain" description="Thioesterase" evidence="3">
    <location>
        <begin position="56"/>
        <end position="128"/>
    </location>
</feature>
<evidence type="ECO:0000256" key="1">
    <source>
        <dbReference type="ARBA" id="ARBA00008324"/>
    </source>
</evidence>
<accession>A0A2T6B6E7</accession>
<dbReference type="PANTHER" id="PTHR42856:SF1">
    <property type="entry name" value="ACYL-COENZYME A THIOESTERASE PAAI"/>
    <property type="match status" value="1"/>
</dbReference>
<dbReference type="InterPro" id="IPR003736">
    <property type="entry name" value="PAAI_dom"/>
</dbReference>
<gene>
    <name evidence="4" type="ORF">C8N34_103138</name>
</gene>
<dbReference type="Gene3D" id="3.10.129.10">
    <property type="entry name" value="Hotdog Thioesterase"/>
    <property type="match status" value="1"/>
</dbReference>
<keyword evidence="2" id="KW-0378">Hydrolase</keyword>
<comment type="similarity">
    <text evidence="1">Belongs to the thioesterase PaaI family.</text>
</comment>
<dbReference type="Proteomes" id="UP000244224">
    <property type="component" value="Unassembled WGS sequence"/>
</dbReference>
<dbReference type="NCBIfam" id="TIGR00369">
    <property type="entry name" value="unchar_dom_1"/>
    <property type="match status" value="1"/>
</dbReference>
<dbReference type="AlphaFoldDB" id="A0A2T6B6E7"/>
<comment type="caution">
    <text evidence="4">The sequence shown here is derived from an EMBL/GenBank/DDBJ whole genome shotgun (WGS) entry which is preliminary data.</text>
</comment>
<dbReference type="EMBL" id="QBKP01000003">
    <property type="protein sequence ID" value="PTX51636.1"/>
    <property type="molecule type" value="Genomic_DNA"/>
</dbReference>
<reference evidence="4 5" key="1">
    <citation type="submission" date="2018-04" db="EMBL/GenBank/DDBJ databases">
        <title>Genomic Encyclopedia of Archaeal and Bacterial Type Strains, Phase II (KMG-II): from individual species to whole genera.</title>
        <authorList>
            <person name="Goeker M."/>
        </authorList>
    </citation>
    <scope>NUCLEOTIDE SEQUENCE [LARGE SCALE GENOMIC DNA]</scope>
    <source>
        <strain evidence="4 5">DSM 21823</strain>
    </source>
</reference>
<proteinExistence type="inferred from homology"/>
<dbReference type="FunFam" id="3.10.129.10:FF:000022">
    <property type="entry name" value="Phenylacetic acid degradation protein"/>
    <property type="match status" value="1"/>
</dbReference>
<dbReference type="NCBIfam" id="TIGR02286">
    <property type="entry name" value="PaaD"/>
    <property type="match status" value="1"/>
</dbReference>
<keyword evidence="5" id="KW-1185">Reference proteome</keyword>
<organism evidence="4 5">
    <name type="scientific">Gemmobacter caeni</name>
    <dbReference type="NCBI Taxonomy" id="589035"/>
    <lineage>
        <taxon>Bacteria</taxon>
        <taxon>Pseudomonadati</taxon>
        <taxon>Pseudomonadota</taxon>
        <taxon>Alphaproteobacteria</taxon>
        <taxon>Rhodobacterales</taxon>
        <taxon>Paracoccaceae</taxon>
        <taxon>Gemmobacter</taxon>
    </lineage>
</organism>
<dbReference type="OrthoDB" id="32575at2"/>
<evidence type="ECO:0000313" key="4">
    <source>
        <dbReference type="EMBL" id="PTX51636.1"/>
    </source>
</evidence>
<dbReference type="CDD" id="cd03443">
    <property type="entry name" value="PaaI_thioesterase"/>
    <property type="match status" value="1"/>
</dbReference>
<dbReference type="Pfam" id="PF03061">
    <property type="entry name" value="4HBT"/>
    <property type="match status" value="1"/>
</dbReference>
<evidence type="ECO:0000256" key="2">
    <source>
        <dbReference type="ARBA" id="ARBA00022801"/>
    </source>
</evidence>
<dbReference type="PANTHER" id="PTHR42856">
    <property type="entry name" value="ACYL-COENZYME A THIOESTERASE PAAI"/>
    <property type="match status" value="1"/>
</dbReference>
<evidence type="ECO:0000313" key="5">
    <source>
        <dbReference type="Proteomes" id="UP000244224"/>
    </source>
</evidence>
<protein>
    <submittedName>
        <fullName evidence="4">Acyl-CoA thioesterase</fullName>
    </submittedName>
</protein>
<dbReference type="InterPro" id="IPR011973">
    <property type="entry name" value="PaaD"/>
</dbReference>
<sequence length="149" mass="16053">MKDMAEMTAQDIARACADAMWNNDSTSQRLGMELEHIAPGEATLAMTVTDAMSNGHGNCHGGFIFTLGDSAFAFACNSHNQVVVGQHCSITYIAPARIGDRLVATATELSRQGRSGIYDIRITNQHGQHIAEFRGHSRVVKGSHLPVEA</sequence>
<dbReference type="InterPro" id="IPR052723">
    <property type="entry name" value="Acyl-CoA_thioesterase_PaaI"/>
</dbReference>